<feature type="compositionally biased region" description="Basic and acidic residues" evidence="1">
    <location>
        <begin position="297"/>
        <end position="306"/>
    </location>
</feature>
<feature type="compositionally biased region" description="Basic and acidic residues" evidence="1">
    <location>
        <begin position="88"/>
        <end position="106"/>
    </location>
</feature>
<feature type="compositionally biased region" description="Polar residues" evidence="1">
    <location>
        <begin position="372"/>
        <end position="381"/>
    </location>
</feature>
<feature type="compositionally biased region" description="Low complexity" evidence="1">
    <location>
        <begin position="307"/>
        <end position="324"/>
    </location>
</feature>
<evidence type="ECO:0000313" key="2">
    <source>
        <dbReference type="EMBL" id="CAA9556929.1"/>
    </source>
</evidence>
<gene>
    <name evidence="2" type="ORF">AVDCRST_MAG59-2229</name>
</gene>
<protein>
    <submittedName>
        <fullName evidence="2">Uncharacterized protein</fullName>
    </submittedName>
</protein>
<feature type="compositionally biased region" description="Basic and acidic residues" evidence="1">
    <location>
        <begin position="139"/>
        <end position="178"/>
    </location>
</feature>
<evidence type="ECO:0000256" key="1">
    <source>
        <dbReference type="SAM" id="MobiDB-lite"/>
    </source>
</evidence>
<proteinExistence type="predicted"/>
<reference evidence="2" key="1">
    <citation type="submission" date="2020-02" db="EMBL/GenBank/DDBJ databases">
        <authorList>
            <person name="Meier V. D."/>
        </authorList>
    </citation>
    <scope>NUCLEOTIDE SEQUENCE</scope>
    <source>
        <strain evidence="2">AVDCRST_MAG59</strain>
    </source>
</reference>
<accession>A0A6J4USS9</accession>
<feature type="compositionally biased region" description="Low complexity" evidence="1">
    <location>
        <begin position="259"/>
        <end position="271"/>
    </location>
</feature>
<feature type="compositionally biased region" description="Basic residues" evidence="1">
    <location>
        <begin position="196"/>
        <end position="216"/>
    </location>
</feature>
<feature type="region of interest" description="Disordered" evidence="1">
    <location>
        <begin position="1"/>
        <end position="381"/>
    </location>
</feature>
<dbReference type="EMBL" id="CADCWF010000141">
    <property type="protein sequence ID" value="CAA9556929.1"/>
    <property type="molecule type" value="Genomic_DNA"/>
</dbReference>
<feature type="compositionally biased region" description="Basic and acidic residues" evidence="1">
    <location>
        <begin position="25"/>
        <end position="39"/>
    </location>
</feature>
<organism evidence="2">
    <name type="scientific">uncultured Thermomicrobiales bacterium</name>
    <dbReference type="NCBI Taxonomy" id="1645740"/>
    <lineage>
        <taxon>Bacteria</taxon>
        <taxon>Pseudomonadati</taxon>
        <taxon>Thermomicrobiota</taxon>
        <taxon>Thermomicrobia</taxon>
        <taxon>Thermomicrobiales</taxon>
        <taxon>environmental samples</taxon>
    </lineage>
</organism>
<feature type="non-terminal residue" evidence="2">
    <location>
        <position position="381"/>
    </location>
</feature>
<feature type="non-terminal residue" evidence="2">
    <location>
        <position position="1"/>
    </location>
</feature>
<sequence>ERTDEAPVGHLLGGLPAGRRAAPRRAADPRPPEPDRRDAAGGARPPRPPEPRGGDPQALRGQCRPEPDRNRPVQAGGRPGTPGASPGRDPDQADGDRPREPDRGRGPADALDPGPYHGDAGGVPPKGGRYEPVPQARRGAPDPDRPRLGSDRSDRRCLPPVARLDRRPPRRERRDPARCHPGRRCGQDRRPGGPPPRHRGRPGRRDRRRPHRRAALRPRPPLRPDRRHPPLARPHRPGAGGPPGHRRRPPPGPQPLPEPGGRAARGDAGPPRGHPAGDGRPLRRHPDRPGAALRAAHRADRGDGRSAPRPRLPALLPVQPPRRASLGRRRRPPRCLGTRRAAGPAAPGAGPVRVGSDRIAAPGGRHRARGTDTATTPGRPL</sequence>
<feature type="compositionally biased region" description="Low complexity" evidence="1">
    <location>
        <begin position="334"/>
        <end position="354"/>
    </location>
</feature>
<name>A0A6J4USS9_9BACT</name>
<dbReference type="AlphaFoldDB" id="A0A6J4USS9"/>